<protein>
    <recommendedName>
        <fullName evidence="1">Ribosomal RNA methyltransferase FtsJ domain-containing protein</fullName>
    </recommendedName>
</protein>
<organism evidence="2">
    <name type="scientific">viral metagenome</name>
    <dbReference type="NCBI Taxonomy" id="1070528"/>
    <lineage>
        <taxon>unclassified sequences</taxon>
        <taxon>metagenomes</taxon>
        <taxon>organismal metagenomes</taxon>
    </lineage>
</organism>
<dbReference type="PANTHER" id="PTHR16121:SF0">
    <property type="entry name" value="CAP-SPECIFIC MRNA (NUCLEOSIDE-2'-O-)-METHYLTRANSFERASE 1"/>
    <property type="match status" value="1"/>
</dbReference>
<dbReference type="GO" id="GO:0005634">
    <property type="term" value="C:nucleus"/>
    <property type="evidence" value="ECO:0007669"/>
    <property type="project" value="TreeGrafter"/>
</dbReference>
<evidence type="ECO:0000313" key="2">
    <source>
        <dbReference type="EMBL" id="QHS94127.1"/>
    </source>
</evidence>
<dbReference type="PANTHER" id="PTHR16121">
    <property type="entry name" value="CAP-SPECIFIC MRNA (NUCLEOSIDE-2'-O-)-METHYLTRANSFERASE 1-RELATED"/>
    <property type="match status" value="1"/>
</dbReference>
<dbReference type="GO" id="GO:0032259">
    <property type="term" value="P:methylation"/>
    <property type="evidence" value="ECO:0007669"/>
    <property type="project" value="InterPro"/>
</dbReference>
<dbReference type="Gene3D" id="3.40.50.12760">
    <property type="match status" value="1"/>
</dbReference>
<dbReference type="InterPro" id="IPR050851">
    <property type="entry name" value="mRNA_Cap_2O-Ribose_MeTrfase"/>
</dbReference>
<sequence length="360" mass="42515">MNCCIKYSINNSFEYYDENLIHTCKIINENLNQELISWKNRINNDDKWDHFKKFTNKYEMIFASKCTIVYEKPISRAFFKLWEILHDFNIFDVESSYKYKTAHIAEGPGGFIECLAEFYMKYNIPYSEIHGITLKSYEKKIPCWKLPKSYIIKNNIKLFCNNNGDIYKQRNVDEFSEHVGRNSCYFITADGGFDFSSDFNNQEKQSLRLITSEIYSALCLQKKNGHFLLKVFDIFSTDTIKTIALCAVCYRSFYILKPNTSRPANSEKYILFHDFIEPNKEIEQIFSSLVQNIIHEIPIKDNFTTIVKLLTKFNTLYTVNQIKHIQKVLSVKQLSTTDIDELQNKHVNMCKKWCETYNLS</sequence>
<dbReference type="GO" id="GO:0006370">
    <property type="term" value="P:7-methylguanosine mRNA capping"/>
    <property type="evidence" value="ECO:0007669"/>
    <property type="project" value="TreeGrafter"/>
</dbReference>
<dbReference type="InterPro" id="IPR029063">
    <property type="entry name" value="SAM-dependent_MTases_sf"/>
</dbReference>
<dbReference type="Pfam" id="PF01728">
    <property type="entry name" value="FtsJ"/>
    <property type="match status" value="1"/>
</dbReference>
<dbReference type="EMBL" id="MN739216">
    <property type="protein sequence ID" value="QHS94127.1"/>
    <property type="molecule type" value="Genomic_DNA"/>
</dbReference>
<dbReference type="InterPro" id="IPR002877">
    <property type="entry name" value="RNA_MeTrfase_FtsJ_dom"/>
</dbReference>
<name>A0A6C0BNX5_9ZZZZ</name>
<dbReference type="SUPFAM" id="SSF53335">
    <property type="entry name" value="S-adenosyl-L-methionine-dependent methyltransferases"/>
    <property type="match status" value="1"/>
</dbReference>
<dbReference type="GO" id="GO:0004483">
    <property type="term" value="F:methyltransferase cap1 activity"/>
    <property type="evidence" value="ECO:0007669"/>
    <property type="project" value="UniProtKB-ARBA"/>
</dbReference>
<accession>A0A6C0BNX5</accession>
<proteinExistence type="predicted"/>
<dbReference type="GO" id="GO:0005737">
    <property type="term" value="C:cytoplasm"/>
    <property type="evidence" value="ECO:0007669"/>
    <property type="project" value="TreeGrafter"/>
</dbReference>
<feature type="domain" description="Ribosomal RNA methyltransferase FtsJ" evidence="1">
    <location>
        <begin position="75"/>
        <end position="273"/>
    </location>
</feature>
<reference evidence="2" key="1">
    <citation type="journal article" date="2020" name="Nature">
        <title>Giant virus diversity and host interactions through global metagenomics.</title>
        <authorList>
            <person name="Schulz F."/>
            <person name="Roux S."/>
            <person name="Paez-Espino D."/>
            <person name="Jungbluth S."/>
            <person name="Walsh D.A."/>
            <person name="Denef V.J."/>
            <person name="McMahon K.D."/>
            <person name="Konstantinidis K.T."/>
            <person name="Eloe-Fadrosh E.A."/>
            <person name="Kyrpides N.C."/>
            <person name="Woyke T."/>
        </authorList>
    </citation>
    <scope>NUCLEOTIDE SEQUENCE</scope>
    <source>
        <strain evidence="2">GVMAG-M-3300018416-26</strain>
    </source>
</reference>
<dbReference type="AlphaFoldDB" id="A0A6C0BNX5"/>
<evidence type="ECO:0000259" key="1">
    <source>
        <dbReference type="Pfam" id="PF01728"/>
    </source>
</evidence>